<dbReference type="InterPro" id="IPR050054">
    <property type="entry name" value="UPRTase/APRTase"/>
</dbReference>
<dbReference type="GO" id="GO:0044209">
    <property type="term" value="P:AMP salvage"/>
    <property type="evidence" value="ECO:0007669"/>
    <property type="project" value="UniProtKB-UniRule"/>
</dbReference>
<dbReference type="InterPro" id="IPR000836">
    <property type="entry name" value="PRTase_dom"/>
</dbReference>
<keyword evidence="7 11" id="KW-0963">Cytoplasm</keyword>
<dbReference type="InterPro" id="IPR029057">
    <property type="entry name" value="PRTase-like"/>
</dbReference>
<evidence type="ECO:0000256" key="8">
    <source>
        <dbReference type="ARBA" id="ARBA00022676"/>
    </source>
</evidence>
<evidence type="ECO:0000256" key="6">
    <source>
        <dbReference type="ARBA" id="ARBA00011893"/>
    </source>
</evidence>
<dbReference type="Proteomes" id="UP000029558">
    <property type="component" value="Chromosome"/>
</dbReference>
<dbReference type="PANTHER" id="PTHR32315:SF3">
    <property type="entry name" value="ADENINE PHOSPHORIBOSYLTRANSFERASE"/>
    <property type="match status" value="1"/>
</dbReference>
<keyword evidence="8 11" id="KW-0328">Glycosyltransferase</keyword>
<dbReference type="OrthoDB" id="9803963at2"/>
<dbReference type="GO" id="GO:0003999">
    <property type="term" value="F:adenine phosphoribosyltransferase activity"/>
    <property type="evidence" value="ECO:0007669"/>
    <property type="project" value="UniProtKB-UniRule"/>
</dbReference>
<comment type="subcellular location">
    <subcellularLocation>
        <location evidence="3 11">Cytoplasm</location>
    </subcellularLocation>
</comment>
<dbReference type="GO" id="GO:0006166">
    <property type="term" value="P:purine ribonucleoside salvage"/>
    <property type="evidence" value="ECO:0007669"/>
    <property type="project" value="UniProtKB-UniRule"/>
</dbReference>
<reference evidence="12 13" key="1">
    <citation type="journal article" date="2014" name="Genome Announc.">
        <title>Comparative Genome Analysis of Two Isolates of the Fish Pathogen Piscirickettsia salmonis from Different Hosts Reveals Major Differences in Virulence-Associated Secretion Systems.</title>
        <authorList>
            <person name="Bohle H."/>
            <person name="Henriquez P."/>
            <person name="Grothusen H."/>
            <person name="Navas E."/>
            <person name="Sandoval A."/>
            <person name="Bustamante F."/>
            <person name="Bustos P."/>
            <person name="Mancilla M."/>
        </authorList>
    </citation>
    <scope>NUCLEOTIDE SEQUENCE [LARGE SCALE GENOMIC DNA]</scope>
    <source>
        <strain evidence="13">B1-32597</strain>
    </source>
</reference>
<dbReference type="InterPro" id="IPR005764">
    <property type="entry name" value="Ade_phspho_trans"/>
</dbReference>
<dbReference type="NCBIfam" id="NF002634">
    <property type="entry name" value="PRK02304.1-3"/>
    <property type="match status" value="1"/>
</dbReference>
<dbReference type="Pfam" id="PF00156">
    <property type="entry name" value="Pribosyltran"/>
    <property type="match status" value="1"/>
</dbReference>
<comment type="catalytic activity">
    <reaction evidence="1 11">
        <text>AMP + diphosphate = 5-phospho-alpha-D-ribose 1-diphosphate + adenine</text>
        <dbReference type="Rhea" id="RHEA:16609"/>
        <dbReference type="ChEBI" id="CHEBI:16708"/>
        <dbReference type="ChEBI" id="CHEBI:33019"/>
        <dbReference type="ChEBI" id="CHEBI:58017"/>
        <dbReference type="ChEBI" id="CHEBI:456215"/>
        <dbReference type="EC" id="2.4.2.7"/>
    </reaction>
</comment>
<dbReference type="EMBL" id="CP012508">
    <property type="protein sequence ID" value="ALB21611.1"/>
    <property type="molecule type" value="Genomic_DNA"/>
</dbReference>
<dbReference type="NCBIfam" id="TIGR01090">
    <property type="entry name" value="apt"/>
    <property type="match status" value="1"/>
</dbReference>
<evidence type="ECO:0000256" key="11">
    <source>
        <dbReference type="HAMAP-Rule" id="MF_00004"/>
    </source>
</evidence>
<evidence type="ECO:0000256" key="2">
    <source>
        <dbReference type="ARBA" id="ARBA00003968"/>
    </source>
</evidence>
<dbReference type="NCBIfam" id="NF002636">
    <property type="entry name" value="PRK02304.1-5"/>
    <property type="match status" value="1"/>
</dbReference>
<dbReference type="GO" id="GO:0005737">
    <property type="term" value="C:cytoplasm"/>
    <property type="evidence" value="ECO:0007669"/>
    <property type="project" value="UniProtKB-SubCell"/>
</dbReference>
<protein>
    <recommendedName>
        <fullName evidence="6 11">Adenine phosphoribosyltransferase</fullName>
        <shortName evidence="11">APRT</shortName>
        <ecNumber evidence="6 11">2.4.2.7</ecNumber>
    </recommendedName>
</protein>
<sequence>MKTLSRSDKSTLFNSIRNIPDYPKPGILFKDISTLLNDHAAFSLLIDHLCNYYQNQHIDFVAGIESRGFIFGAILAYKLNAGFVPIRKPGKLPSQTYQSHYELEYGTDTLEIHQDAFRGTNAAKILLTDDLIATGGSAQAAIELINQAGGQCIGACFAVALHALPGYSALSKLTPVYSVLDC</sequence>
<evidence type="ECO:0000256" key="7">
    <source>
        <dbReference type="ARBA" id="ARBA00022490"/>
    </source>
</evidence>
<evidence type="ECO:0000256" key="5">
    <source>
        <dbReference type="ARBA" id="ARBA00008391"/>
    </source>
</evidence>
<dbReference type="AlphaFoldDB" id="A0A1L6TGQ3"/>
<dbReference type="CDD" id="cd06223">
    <property type="entry name" value="PRTases_typeI"/>
    <property type="match status" value="1"/>
</dbReference>
<evidence type="ECO:0000256" key="3">
    <source>
        <dbReference type="ARBA" id="ARBA00004496"/>
    </source>
</evidence>
<comment type="subunit">
    <text evidence="11">Homodimer.</text>
</comment>
<evidence type="ECO:0000256" key="1">
    <source>
        <dbReference type="ARBA" id="ARBA00000868"/>
    </source>
</evidence>
<dbReference type="GO" id="GO:0002055">
    <property type="term" value="F:adenine binding"/>
    <property type="evidence" value="ECO:0007669"/>
    <property type="project" value="TreeGrafter"/>
</dbReference>
<dbReference type="GO" id="GO:0006168">
    <property type="term" value="P:adenine salvage"/>
    <property type="evidence" value="ECO:0007669"/>
    <property type="project" value="InterPro"/>
</dbReference>
<gene>
    <name evidence="11" type="primary">apt</name>
    <name evidence="12" type="ORF">KU39_427</name>
</gene>
<dbReference type="SUPFAM" id="SSF53271">
    <property type="entry name" value="PRTase-like"/>
    <property type="match status" value="1"/>
</dbReference>
<name>A0A1L6TGQ3_PISSA</name>
<dbReference type="HAMAP" id="MF_00004">
    <property type="entry name" value="Aden_phosphoribosyltr"/>
    <property type="match status" value="1"/>
</dbReference>
<dbReference type="Gene3D" id="3.40.50.2020">
    <property type="match status" value="1"/>
</dbReference>
<accession>A0A1L6TGQ3</accession>
<dbReference type="FunFam" id="3.40.50.2020:FF:000021">
    <property type="entry name" value="Adenine phosphoribosyltransferase"/>
    <property type="match status" value="1"/>
</dbReference>
<dbReference type="EC" id="2.4.2.7" evidence="6 11"/>
<proteinExistence type="inferred from homology"/>
<organism evidence="12 13">
    <name type="scientific">Piscirickettsia salmonis</name>
    <dbReference type="NCBI Taxonomy" id="1238"/>
    <lineage>
        <taxon>Bacteria</taxon>
        <taxon>Pseudomonadati</taxon>
        <taxon>Pseudomonadota</taxon>
        <taxon>Gammaproteobacteria</taxon>
        <taxon>Thiotrichales</taxon>
        <taxon>Piscirickettsiaceae</taxon>
        <taxon>Piscirickettsia</taxon>
    </lineage>
</organism>
<evidence type="ECO:0000256" key="4">
    <source>
        <dbReference type="ARBA" id="ARBA00004659"/>
    </source>
</evidence>
<evidence type="ECO:0000256" key="10">
    <source>
        <dbReference type="ARBA" id="ARBA00022726"/>
    </source>
</evidence>
<dbReference type="PANTHER" id="PTHR32315">
    <property type="entry name" value="ADENINE PHOSPHORIBOSYLTRANSFERASE"/>
    <property type="match status" value="1"/>
</dbReference>
<evidence type="ECO:0000313" key="13">
    <source>
        <dbReference type="Proteomes" id="UP000029558"/>
    </source>
</evidence>
<comment type="similarity">
    <text evidence="5 11">Belongs to the purine/pyrimidine phosphoribosyltransferase family.</text>
</comment>
<comment type="pathway">
    <text evidence="4 11">Purine metabolism; AMP biosynthesis via salvage pathway; AMP from adenine: step 1/1.</text>
</comment>
<evidence type="ECO:0000256" key="9">
    <source>
        <dbReference type="ARBA" id="ARBA00022679"/>
    </source>
</evidence>
<keyword evidence="9 11" id="KW-0808">Transferase</keyword>
<dbReference type="GO" id="GO:0016208">
    <property type="term" value="F:AMP binding"/>
    <property type="evidence" value="ECO:0007669"/>
    <property type="project" value="TreeGrafter"/>
</dbReference>
<keyword evidence="10 11" id="KW-0660">Purine salvage</keyword>
<evidence type="ECO:0000313" key="12">
    <source>
        <dbReference type="EMBL" id="ALB21611.1"/>
    </source>
</evidence>
<comment type="function">
    <text evidence="2 11">Catalyzes a salvage reaction resulting in the formation of AMP, that is energically less costly than de novo synthesis.</text>
</comment>
<dbReference type="RefSeq" id="WP_017378355.1">
    <property type="nucleotide sequence ID" value="NZ_CP012508.1"/>
</dbReference>